<dbReference type="GO" id="GO:0006231">
    <property type="term" value="P:dTMP biosynthetic process"/>
    <property type="evidence" value="ECO:0007669"/>
    <property type="project" value="InterPro"/>
</dbReference>
<dbReference type="SUPFAM" id="SSF55831">
    <property type="entry name" value="Thymidylate synthase/dCMP hydroxymethylase"/>
    <property type="match status" value="1"/>
</dbReference>
<dbReference type="Gene3D" id="3.30.572.10">
    <property type="entry name" value="Thymidylate synthase/dCMP hydroxymethylase domain"/>
    <property type="match status" value="1"/>
</dbReference>
<dbReference type="InterPro" id="IPR036926">
    <property type="entry name" value="Thymidate_synth/dCMP_Mease_sf"/>
</dbReference>
<dbReference type="InterPro" id="IPR045097">
    <property type="entry name" value="Thymidate_synth/dCMP_Mease"/>
</dbReference>
<feature type="non-terminal residue" evidence="5">
    <location>
        <position position="169"/>
    </location>
</feature>
<dbReference type="Pfam" id="PF00303">
    <property type="entry name" value="Thymidylat_synt"/>
    <property type="match status" value="1"/>
</dbReference>
<accession>A0A383DP23</accession>
<dbReference type="GO" id="GO:0004799">
    <property type="term" value="F:thymidylate synthase activity"/>
    <property type="evidence" value="ECO:0007669"/>
    <property type="project" value="UniProtKB-EC"/>
</dbReference>
<dbReference type="PRINTS" id="PR00108">
    <property type="entry name" value="THYMDSNTHASE"/>
</dbReference>
<evidence type="ECO:0000256" key="3">
    <source>
        <dbReference type="ARBA" id="ARBA00022679"/>
    </source>
</evidence>
<dbReference type="InterPro" id="IPR000398">
    <property type="entry name" value="Thymidylate_synthase"/>
</dbReference>
<dbReference type="EC" id="2.1.1.45" evidence="1"/>
<evidence type="ECO:0000256" key="2">
    <source>
        <dbReference type="ARBA" id="ARBA00022603"/>
    </source>
</evidence>
<dbReference type="CDD" id="cd00351">
    <property type="entry name" value="TS_Pyrimidine_HMase"/>
    <property type="match status" value="1"/>
</dbReference>
<dbReference type="PANTHER" id="PTHR11548:SF9">
    <property type="entry name" value="THYMIDYLATE SYNTHASE"/>
    <property type="match status" value="1"/>
</dbReference>
<name>A0A383DP23_9ZZZZ</name>
<proteinExistence type="predicted"/>
<dbReference type="InterPro" id="IPR023451">
    <property type="entry name" value="Thymidate_synth/dCMP_Mease_dom"/>
</dbReference>
<reference evidence="5" key="1">
    <citation type="submission" date="2018-05" db="EMBL/GenBank/DDBJ databases">
        <authorList>
            <person name="Lanie J.A."/>
            <person name="Ng W.-L."/>
            <person name="Kazmierczak K.M."/>
            <person name="Andrzejewski T.M."/>
            <person name="Davidsen T.M."/>
            <person name="Wayne K.J."/>
            <person name="Tettelin H."/>
            <person name="Glass J.I."/>
            <person name="Rusch D."/>
            <person name="Podicherti R."/>
            <person name="Tsui H.-C.T."/>
            <person name="Winkler M.E."/>
        </authorList>
    </citation>
    <scope>NUCLEOTIDE SEQUENCE</scope>
</reference>
<gene>
    <name evidence="5" type="ORF">METZ01_LOCUS499106</name>
</gene>
<dbReference type="GO" id="GO:0005829">
    <property type="term" value="C:cytosol"/>
    <property type="evidence" value="ECO:0007669"/>
    <property type="project" value="TreeGrafter"/>
</dbReference>
<feature type="domain" description="Thymidylate synthase/dCMP hydroxymethylase" evidence="4">
    <location>
        <begin position="1"/>
        <end position="169"/>
    </location>
</feature>
<sequence>MVKHVLDNGVLKKNRTGTDALMYFGYHYKVDLSQGFPLLTTKKVFFNSVVHELLWYLCGETHIRNLRQHTKIWDAWTSEKKQWEVGKMYGYQWIRWEKYVEDSKTGGIRKEYINQIDEALKLIKENPNSRRIIVSAWNPSVLDQIALPSCHAFFIFNVTNNKLNCHLTQ</sequence>
<protein>
    <recommendedName>
        <fullName evidence="1">thymidylate synthase</fullName>
        <ecNumber evidence="1">2.1.1.45</ecNumber>
    </recommendedName>
</protein>
<keyword evidence="3" id="KW-0808">Transferase</keyword>
<dbReference type="PANTHER" id="PTHR11548">
    <property type="entry name" value="THYMIDYLATE SYNTHASE 1"/>
    <property type="match status" value="1"/>
</dbReference>
<evidence type="ECO:0000259" key="4">
    <source>
        <dbReference type="Pfam" id="PF00303"/>
    </source>
</evidence>
<dbReference type="GO" id="GO:0032259">
    <property type="term" value="P:methylation"/>
    <property type="evidence" value="ECO:0007669"/>
    <property type="project" value="UniProtKB-KW"/>
</dbReference>
<dbReference type="EMBL" id="UINC01218986">
    <property type="protein sequence ID" value="SVE46252.1"/>
    <property type="molecule type" value="Genomic_DNA"/>
</dbReference>
<evidence type="ECO:0000256" key="1">
    <source>
        <dbReference type="ARBA" id="ARBA00011947"/>
    </source>
</evidence>
<organism evidence="5">
    <name type="scientific">marine metagenome</name>
    <dbReference type="NCBI Taxonomy" id="408172"/>
    <lineage>
        <taxon>unclassified sequences</taxon>
        <taxon>metagenomes</taxon>
        <taxon>ecological metagenomes</taxon>
    </lineage>
</organism>
<keyword evidence="2" id="KW-0489">Methyltransferase</keyword>
<evidence type="ECO:0000313" key="5">
    <source>
        <dbReference type="EMBL" id="SVE46252.1"/>
    </source>
</evidence>
<dbReference type="AlphaFoldDB" id="A0A383DP23"/>